<evidence type="ECO:0000313" key="2">
    <source>
        <dbReference type="EMBL" id="GAA4681355.1"/>
    </source>
</evidence>
<feature type="transmembrane region" description="Helical" evidence="1">
    <location>
        <begin position="33"/>
        <end position="52"/>
    </location>
</feature>
<keyword evidence="1" id="KW-1133">Transmembrane helix</keyword>
<proteinExistence type="predicted"/>
<evidence type="ECO:0000313" key="3">
    <source>
        <dbReference type="Proteomes" id="UP001501295"/>
    </source>
</evidence>
<dbReference type="Proteomes" id="UP001501295">
    <property type="component" value="Unassembled WGS sequence"/>
</dbReference>
<sequence>MRAGRLIVYLVCVVASLALGVDGVRRLLQADYVWWTLEFAVAVALGLVAYRLRTSRHKRR</sequence>
<protein>
    <submittedName>
        <fullName evidence="2">Uncharacterized protein</fullName>
    </submittedName>
</protein>
<keyword evidence="1" id="KW-0812">Transmembrane</keyword>
<organism evidence="2 3">
    <name type="scientific">Frondihabitans cladoniiphilus</name>
    <dbReference type="NCBI Taxonomy" id="715785"/>
    <lineage>
        <taxon>Bacteria</taxon>
        <taxon>Bacillati</taxon>
        <taxon>Actinomycetota</taxon>
        <taxon>Actinomycetes</taxon>
        <taxon>Micrococcales</taxon>
        <taxon>Microbacteriaceae</taxon>
        <taxon>Frondihabitans</taxon>
    </lineage>
</organism>
<accession>A0ABP8W6B3</accession>
<keyword evidence="1" id="KW-0472">Membrane</keyword>
<gene>
    <name evidence="2" type="ORF">GCM10025780_28410</name>
</gene>
<dbReference type="RefSeq" id="WP_345376567.1">
    <property type="nucleotide sequence ID" value="NZ_BAABLM010000005.1"/>
</dbReference>
<comment type="caution">
    <text evidence="2">The sequence shown here is derived from an EMBL/GenBank/DDBJ whole genome shotgun (WGS) entry which is preliminary data.</text>
</comment>
<evidence type="ECO:0000256" key="1">
    <source>
        <dbReference type="SAM" id="Phobius"/>
    </source>
</evidence>
<dbReference type="EMBL" id="BAABLM010000005">
    <property type="protein sequence ID" value="GAA4681355.1"/>
    <property type="molecule type" value="Genomic_DNA"/>
</dbReference>
<keyword evidence="3" id="KW-1185">Reference proteome</keyword>
<name>A0ABP8W6B3_9MICO</name>
<reference evidence="3" key="1">
    <citation type="journal article" date="2019" name="Int. J. Syst. Evol. Microbiol.">
        <title>The Global Catalogue of Microorganisms (GCM) 10K type strain sequencing project: providing services to taxonomists for standard genome sequencing and annotation.</title>
        <authorList>
            <consortium name="The Broad Institute Genomics Platform"/>
            <consortium name="The Broad Institute Genome Sequencing Center for Infectious Disease"/>
            <person name="Wu L."/>
            <person name="Ma J."/>
        </authorList>
    </citation>
    <scope>NUCLEOTIDE SEQUENCE [LARGE SCALE GENOMIC DNA]</scope>
    <source>
        <strain evidence="3">JCM 18956</strain>
    </source>
</reference>